<dbReference type="InterPro" id="IPR021499">
    <property type="entry name" value="DUF3153"/>
</dbReference>
<dbReference type="AlphaFoldDB" id="A0A6J4NR52"/>
<name>A0A6J4NR52_9CYAN</name>
<evidence type="ECO:0000256" key="1">
    <source>
        <dbReference type="SAM" id="Phobius"/>
    </source>
</evidence>
<feature type="transmembrane region" description="Helical" evidence="1">
    <location>
        <begin position="229"/>
        <end position="254"/>
    </location>
</feature>
<dbReference type="PROSITE" id="PS51257">
    <property type="entry name" value="PROKAR_LIPOPROTEIN"/>
    <property type="match status" value="1"/>
</dbReference>
<dbReference type="EMBL" id="CADCTZ010001305">
    <property type="protein sequence ID" value="CAA9390072.1"/>
    <property type="molecule type" value="Genomic_DNA"/>
</dbReference>
<protein>
    <recommendedName>
        <fullName evidence="3">DUF3153 domain-containing protein</fullName>
    </recommendedName>
</protein>
<reference evidence="2" key="1">
    <citation type="submission" date="2020-02" db="EMBL/GenBank/DDBJ databases">
        <authorList>
            <person name="Meier V. D."/>
        </authorList>
    </citation>
    <scope>NUCLEOTIDE SEQUENCE</scope>
    <source>
        <strain evidence="2">AVDCRST_MAG84</strain>
    </source>
</reference>
<keyword evidence="1" id="KW-0812">Transmembrane</keyword>
<keyword evidence="1" id="KW-1133">Transmembrane helix</keyword>
<accession>A0A6J4NR52</accession>
<gene>
    <name evidence="2" type="ORF">AVDCRST_MAG84-5564</name>
</gene>
<evidence type="ECO:0008006" key="3">
    <source>
        <dbReference type="Google" id="ProtNLM"/>
    </source>
</evidence>
<proteinExistence type="predicted"/>
<keyword evidence="1" id="KW-0472">Membrane</keyword>
<dbReference type="Pfam" id="PF11353">
    <property type="entry name" value="DUF3153"/>
    <property type="match status" value="1"/>
</dbReference>
<organism evidence="2">
    <name type="scientific">uncultured Microcoleus sp</name>
    <dbReference type="NCBI Taxonomy" id="259945"/>
    <lineage>
        <taxon>Bacteria</taxon>
        <taxon>Bacillati</taxon>
        <taxon>Cyanobacteriota</taxon>
        <taxon>Cyanophyceae</taxon>
        <taxon>Oscillatoriophycideae</taxon>
        <taxon>Oscillatoriales</taxon>
        <taxon>Microcoleaceae</taxon>
        <taxon>Microcoleus</taxon>
        <taxon>environmental samples</taxon>
    </lineage>
</organism>
<evidence type="ECO:0000313" key="2">
    <source>
        <dbReference type="EMBL" id="CAA9390072.1"/>
    </source>
</evidence>
<sequence length="274" mass="30363">MKEQNVKDGTGKKKKNFFFLLPLVFCLLTLVTGCVQYDVGVNFESQTRGEIVQHIKLGERLTSFSSETVGDWLKSVERRVRLLDGKTKRLSQTEVIVTIPFNNGAELQDKFNQFYNPIAPTKKSRVASPLETDLPKFESHLNVKQNNLLLVLRNRLSLELDLRSLSLLSSNGSLLLSPGGLLELDFSLNTPWGAESIETVAGALVPESYQQGKQLVWKLKPGEINYLEAIFWIPSPVGIGALIIALFVATGIALKYQILPALGIGKKPQNIGQT</sequence>